<proteinExistence type="predicted"/>
<dbReference type="InterPro" id="IPR013783">
    <property type="entry name" value="Ig-like_fold"/>
</dbReference>
<evidence type="ECO:0000259" key="1">
    <source>
        <dbReference type="Pfam" id="PF19580"/>
    </source>
</evidence>
<evidence type="ECO:0000313" key="2">
    <source>
        <dbReference type="EMBL" id="HDX30857.1"/>
    </source>
</evidence>
<dbReference type="InterPro" id="IPR036691">
    <property type="entry name" value="Endo/exonu/phosph_ase_sf"/>
</dbReference>
<dbReference type="Gene3D" id="2.60.40.10">
    <property type="entry name" value="Immunoglobulins"/>
    <property type="match status" value="1"/>
</dbReference>
<protein>
    <recommendedName>
        <fullName evidence="1">Endonuclease/exonuclease/phosphatase domain-containing protein</fullName>
    </recommendedName>
</protein>
<gene>
    <name evidence="2" type="ORF">ENQ20_05115</name>
</gene>
<dbReference type="EMBL" id="DSMG01000055">
    <property type="protein sequence ID" value="HDX30857.1"/>
    <property type="molecule type" value="Genomic_DNA"/>
</dbReference>
<dbReference type="AlphaFoldDB" id="A0A7C1FEN8"/>
<accession>A0A7C1FEN8</accession>
<comment type="caution">
    <text evidence="2">The sequence shown here is derived from an EMBL/GenBank/DDBJ whole genome shotgun (WGS) entry which is preliminary data.</text>
</comment>
<dbReference type="SUPFAM" id="SSF56219">
    <property type="entry name" value="DNase I-like"/>
    <property type="match status" value="1"/>
</dbReference>
<dbReference type="PANTHER" id="PTHR42834:SF1">
    <property type="entry name" value="ENDONUCLEASE_EXONUCLEASE_PHOSPHATASE FAMILY PROTEIN (AFU_ORTHOLOGUE AFUA_3G09210)"/>
    <property type="match status" value="1"/>
</dbReference>
<dbReference type="SUPFAM" id="SSF49478">
    <property type="entry name" value="Cna protein B-type domain"/>
    <property type="match status" value="1"/>
</dbReference>
<organism evidence="2">
    <name type="scientific">Caldilinea aerophila</name>
    <dbReference type="NCBI Taxonomy" id="133453"/>
    <lineage>
        <taxon>Bacteria</taxon>
        <taxon>Bacillati</taxon>
        <taxon>Chloroflexota</taxon>
        <taxon>Caldilineae</taxon>
        <taxon>Caldilineales</taxon>
        <taxon>Caldilineaceae</taxon>
        <taxon>Caldilinea</taxon>
    </lineage>
</organism>
<dbReference type="Pfam" id="PF13620">
    <property type="entry name" value="CarboxypepD_reg"/>
    <property type="match status" value="1"/>
</dbReference>
<reference evidence="2" key="1">
    <citation type="journal article" date="2020" name="mSystems">
        <title>Genome- and Community-Level Interaction Insights into Carbon Utilization and Element Cycling Functions of Hydrothermarchaeota in Hydrothermal Sediment.</title>
        <authorList>
            <person name="Zhou Z."/>
            <person name="Liu Y."/>
            <person name="Xu W."/>
            <person name="Pan J."/>
            <person name="Luo Z.H."/>
            <person name="Li M."/>
        </authorList>
    </citation>
    <scope>NUCLEOTIDE SEQUENCE [LARGE SCALE GENOMIC DNA]</scope>
    <source>
        <strain evidence="2">SpSt-289</strain>
    </source>
</reference>
<dbReference type="Gene3D" id="3.60.10.10">
    <property type="entry name" value="Endonuclease/exonuclease/phosphatase"/>
    <property type="match status" value="1"/>
</dbReference>
<dbReference type="PANTHER" id="PTHR42834">
    <property type="entry name" value="ENDONUCLEASE/EXONUCLEASE/PHOSPHATASE FAMILY PROTEIN (AFU_ORTHOLOGUE AFUA_3G09210)"/>
    <property type="match status" value="1"/>
</dbReference>
<dbReference type="InterPro" id="IPR005135">
    <property type="entry name" value="Endo/exonuclease/phosphatase"/>
</dbReference>
<dbReference type="Pfam" id="PF19580">
    <property type="entry name" value="Exo_endo_phos_3"/>
    <property type="match status" value="1"/>
</dbReference>
<name>A0A7C1FEN8_9CHLR</name>
<sequence length="709" mass="76386">MREGTAFPHPAPSPQRVFVLKSWNGIAKTIRKKTMTRKPLTFLAAALLCWFCLTSFSAAQQGEPIPIYILQGEGVATPLRGRYVDALGVVTGVGIAGFYLQDPIGDGRSETSDGLYVYTRRHPDVTVGDCVLVRGALIDEFYGKTELSRVKAIEPSMLCRGTPTPALLPMLRYAARPEEVYEAFEGMWVNMPALTGVVHGPTKRYASGEAEIALIPASLQPYISDGRIFFDEPIEQALLVYVSSALGVPLPDLNHGDRVRIAGVHGAAFDAILDYNFGKYQLLLLPGVTIERIHAAEIAAARAVPPGEEDFTVCSYNLMALGTGSAQHPNPADYARELHRRSLTIADWLGGCLIIGLQESGTPLDAEALATHLREHFGLDYTASALPGPQTGDPEFPLTNALLTRNDRVHVLSLTSPQACSPVDYGVVDPGACPAGSFPLFDRPPLLADLMVENSQGDAMALTVIVNHWKSKVGDERVNLPRRIRQAQAVADLVQARLSVDSNAAVIVLGDLNDYYGSEPVETVRTATEPDLVHLFERLPPLSRYTYIYNGASQALDHVLVSPALAANIGEVTVLRLNADYASPQAPDADNIFHASDHDPLLVRIGSRSIGWIAGNVGYPGVRVELLDAADGRVAQATSDARGDFRLWNVTPGAYRLVLTAPSHLELSLSDVAITVISGENRFITAVRHQASEAGAAMALWSAAPTSTP</sequence>
<dbReference type="CDD" id="cd04486">
    <property type="entry name" value="YhcR_OBF_like"/>
    <property type="match status" value="1"/>
</dbReference>
<dbReference type="GO" id="GO:0003824">
    <property type="term" value="F:catalytic activity"/>
    <property type="evidence" value="ECO:0007669"/>
    <property type="project" value="InterPro"/>
</dbReference>
<feature type="domain" description="Endonuclease/exonuclease/phosphatase" evidence="1">
    <location>
        <begin position="458"/>
        <end position="567"/>
    </location>
</feature>